<comment type="caution">
    <text evidence="2">The sequence shown here is derived from an EMBL/GenBank/DDBJ whole genome shotgun (WGS) entry which is preliminary data.</text>
</comment>
<dbReference type="Proteomes" id="UP000823388">
    <property type="component" value="Chromosome 9N"/>
</dbReference>
<sequence>MTSHVPGSCYDEQNDNSGNVAESGNDTDDEVFEDVANGGAHGHHDTDVDIGSLDDEALFGILKKIVCVSVRKLISATSEPPDSSKRPSYGAAGCGNPKSVRLRGPPTKTITQLNVSYFSKVLDALKKEKREIIQSYGFGSLLLFDKCCIPLPFARWVVDHIQVSSSAIVVNNRSIPLSPQTVHDVLGIPIGGHTIRKGDAENGKGAFLNGMNLTTLPSAKFFGDNLSKGNISDDDLVRSFLIVALVTFLCPNSNVHPSTEYLQPLVDVKKAKEWDWSEFVHYWSLKQIKMYNDQMKRLDHASITMGDAYTLFV</sequence>
<gene>
    <name evidence="2" type="ORF">PVAP13_9NG148900</name>
</gene>
<feature type="compositionally biased region" description="Polar residues" evidence="1">
    <location>
        <begin position="15"/>
        <end position="24"/>
    </location>
</feature>
<accession>A0A8T0MKW2</accession>
<evidence type="ECO:0000313" key="3">
    <source>
        <dbReference type="Proteomes" id="UP000823388"/>
    </source>
</evidence>
<dbReference type="AlphaFoldDB" id="A0A8T0MKW2"/>
<feature type="region of interest" description="Disordered" evidence="1">
    <location>
        <begin position="1"/>
        <end position="46"/>
    </location>
</feature>
<proteinExistence type="predicted"/>
<protein>
    <recommendedName>
        <fullName evidence="4">Ubiquitin-like protease family profile domain-containing protein</fullName>
    </recommendedName>
</protein>
<name>A0A8T0MKW2_PANVG</name>
<keyword evidence="3" id="KW-1185">Reference proteome</keyword>
<dbReference type="EMBL" id="CM029054">
    <property type="protein sequence ID" value="KAG2535929.1"/>
    <property type="molecule type" value="Genomic_DNA"/>
</dbReference>
<reference evidence="2" key="1">
    <citation type="submission" date="2020-05" db="EMBL/GenBank/DDBJ databases">
        <title>WGS assembly of Panicum virgatum.</title>
        <authorList>
            <person name="Lovell J.T."/>
            <person name="Jenkins J."/>
            <person name="Shu S."/>
            <person name="Juenger T.E."/>
            <person name="Schmutz J."/>
        </authorList>
    </citation>
    <scope>NUCLEOTIDE SEQUENCE</scope>
    <source>
        <strain evidence="2">AP13</strain>
    </source>
</reference>
<evidence type="ECO:0000256" key="1">
    <source>
        <dbReference type="SAM" id="MobiDB-lite"/>
    </source>
</evidence>
<dbReference type="PANTHER" id="PTHR34835:SF60">
    <property type="entry name" value="OS10G0490300 PROTEIN"/>
    <property type="match status" value="1"/>
</dbReference>
<organism evidence="2 3">
    <name type="scientific">Panicum virgatum</name>
    <name type="common">Blackwell switchgrass</name>
    <dbReference type="NCBI Taxonomy" id="38727"/>
    <lineage>
        <taxon>Eukaryota</taxon>
        <taxon>Viridiplantae</taxon>
        <taxon>Streptophyta</taxon>
        <taxon>Embryophyta</taxon>
        <taxon>Tracheophyta</taxon>
        <taxon>Spermatophyta</taxon>
        <taxon>Magnoliopsida</taxon>
        <taxon>Liliopsida</taxon>
        <taxon>Poales</taxon>
        <taxon>Poaceae</taxon>
        <taxon>PACMAD clade</taxon>
        <taxon>Panicoideae</taxon>
        <taxon>Panicodae</taxon>
        <taxon>Paniceae</taxon>
        <taxon>Panicinae</taxon>
        <taxon>Panicum</taxon>
        <taxon>Panicum sect. Hiantes</taxon>
    </lineage>
</organism>
<evidence type="ECO:0008006" key="4">
    <source>
        <dbReference type="Google" id="ProtNLM"/>
    </source>
</evidence>
<evidence type="ECO:0000313" key="2">
    <source>
        <dbReference type="EMBL" id="KAG2535929.1"/>
    </source>
</evidence>
<feature type="region of interest" description="Disordered" evidence="1">
    <location>
        <begin position="77"/>
        <end position="101"/>
    </location>
</feature>
<dbReference type="PANTHER" id="PTHR34835">
    <property type="entry name" value="OS07G0283600 PROTEIN-RELATED"/>
    <property type="match status" value="1"/>
</dbReference>